<sequence>MSSVTLQEALELEAKEVVMNLEDMMQEMLGNAEANGEYIRPELDDFTVRRMVLARNYLLKDIDKMEKMKKAIVADWDRRIQKKKEQVKTIENIVNHYIKEQRNGHPLQLDVATVSLRKVPQKVEIKDELKVRQYLKEKGKLESFLKPAELDKQLLKDYMMNQLMAEVEKEAQQRIQQEIEASEKKKITKKREKEIREEVLAEMTEQLKEMLPDGFEYVAPSETLSIRSNI</sequence>
<comment type="caution">
    <text evidence="2">The sequence shown here is derived from an EMBL/GenBank/DDBJ whole genome shotgun (WGS) entry which is preliminary data.</text>
</comment>
<dbReference type="Proteomes" id="UP000198394">
    <property type="component" value="Unassembled WGS sequence"/>
</dbReference>
<accession>A0A226QQN8</accession>
<dbReference type="RefSeq" id="WP_089097311.1">
    <property type="nucleotide sequence ID" value="NZ_NDYL01000001.1"/>
</dbReference>
<feature type="coiled-coil region" evidence="1">
    <location>
        <begin position="160"/>
        <end position="192"/>
    </location>
</feature>
<organism evidence="2 3">
    <name type="scientific">Parageobacillus galactosidasius</name>
    <dbReference type="NCBI Taxonomy" id="883812"/>
    <lineage>
        <taxon>Bacteria</taxon>
        <taxon>Bacillati</taxon>
        <taxon>Bacillota</taxon>
        <taxon>Bacilli</taxon>
        <taxon>Bacillales</taxon>
        <taxon>Anoxybacillaceae</taxon>
        <taxon>Parageobacillus</taxon>
    </lineage>
</organism>
<gene>
    <name evidence="2" type="ORF">B9L23_08315</name>
</gene>
<dbReference type="AlphaFoldDB" id="A0A226QQN8"/>
<name>A0A226QQN8_9BACL</name>
<protein>
    <submittedName>
        <fullName evidence="2">Uncharacterized protein</fullName>
    </submittedName>
</protein>
<evidence type="ECO:0000256" key="1">
    <source>
        <dbReference type="SAM" id="Coils"/>
    </source>
</evidence>
<evidence type="ECO:0000313" key="3">
    <source>
        <dbReference type="Proteomes" id="UP000198394"/>
    </source>
</evidence>
<keyword evidence="3" id="KW-1185">Reference proteome</keyword>
<feature type="coiled-coil region" evidence="1">
    <location>
        <begin position="73"/>
        <end position="100"/>
    </location>
</feature>
<keyword evidence="1" id="KW-0175">Coiled coil</keyword>
<dbReference type="EMBL" id="NDYL01000001">
    <property type="protein sequence ID" value="OXB94856.1"/>
    <property type="molecule type" value="Genomic_DNA"/>
</dbReference>
<proteinExistence type="predicted"/>
<reference evidence="2 3" key="1">
    <citation type="submission" date="2017-04" db="EMBL/GenBank/DDBJ databases">
        <title>The genome sequence of Parageobacillus galactosidasius DSM 18751.</title>
        <authorList>
            <person name="Ramaloko W.T."/>
            <person name="Koen N."/>
            <person name="Polliack S."/>
            <person name="Aliyu H."/>
            <person name="Lebre P."/>
            <person name="Mohr T."/>
            <person name="Oswald F."/>
            <person name="Zwick M."/>
            <person name="Neumann A."/>
            <person name="Syldatk C."/>
            <person name="Cowan D."/>
            <person name="De Maayer P."/>
        </authorList>
    </citation>
    <scope>NUCLEOTIDE SEQUENCE [LARGE SCALE GENOMIC DNA]</scope>
    <source>
        <strain evidence="2 3">DSM 18751</strain>
    </source>
</reference>
<evidence type="ECO:0000313" key="2">
    <source>
        <dbReference type="EMBL" id="OXB94856.1"/>
    </source>
</evidence>